<sequence length="219" mass="25822">DQKTLFNNYIYQIVDEVLEGFNCTLFCYGQTGTGKTYTMEGKILEHLKQYDNNNNNKKIDLNESVNSDISYCYELCENEDTGLIFRVTKRIFDILNKRKEEKIRYYKGKNNIYDEKDKKNINIINKDPTGNNKNNDNNNKNNDNNNKNNDKKNNDNNNNNYSHNNHNNHNNNYYSHNKVHVDKNHILNNTNIMEEQNNLSVCEMRRDANSDIIKKCSVS</sequence>
<dbReference type="PANTHER" id="PTHR47970">
    <property type="entry name" value="KINESIN-LIKE PROTEIN KIF11"/>
    <property type="match status" value="1"/>
</dbReference>
<reference evidence="8 9" key="1">
    <citation type="journal article" date="2016" name="Nat. Commun.">
        <title>Genomes of cryptic chimpanzee Plasmodium species reveal key evolutionary events leading to human malaria.</title>
        <authorList>
            <person name="Sundararaman S.A."/>
            <person name="Plenderleith L.J."/>
            <person name="Liu W."/>
            <person name="Loy D.E."/>
            <person name="Learn G.H."/>
            <person name="Li Y."/>
            <person name="Shaw K.S."/>
            <person name="Ayouba A."/>
            <person name="Peeters M."/>
            <person name="Speede S."/>
            <person name="Shaw G.M."/>
            <person name="Bushman F.D."/>
            <person name="Brisson D."/>
            <person name="Rayner J.C."/>
            <person name="Sharp P.M."/>
            <person name="Hahn B.H."/>
        </authorList>
    </citation>
    <scope>NUCLEOTIDE SEQUENCE [LARGE SCALE GENOMIC DNA]</scope>
    <source>
        <strain evidence="8 9">SY75</strain>
    </source>
</reference>
<dbReference type="RefSeq" id="XP_018639065.1">
    <property type="nucleotide sequence ID" value="XM_018783153.1"/>
</dbReference>
<dbReference type="InterPro" id="IPR001752">
    <property type="entry name" value="Kinesin_motor_dom"/>
</dbReference>
<feature type="compositionally biased region" description="Low complexity" evidence="6">
    <location>
        <begin position="122"/>
        <end position="147"/>
    </location>
</feature>
<dbReference type="InterPro" id="IPR047149">
    <property type="entry name" value="KIF11-like"/>
</dbReference>
<protein>
    <submittedName>
        <fullName evidence="8">Kinesin-5</fullName>
    </submittedName>
</protein>
<feature type="non-terminal residue" evidence="8">
    <location>
        <position position="219"/>
    </location>
</feature>
<feature type="non-terminal residue" evidence="8">
    <location>
        <position position="1"/>
    </location>
</feature>
<dbReference type="Proteomes" id="UP000076004">
    <property type="component" value="Unassembled WGS sequence"/>
</dbReference>
<dbReference type="VEuPathDB" id="PlasmoDB:PGABG01_0316900"/>
<evidence type="ECO:0000256" key="4">
    <source>
        <dbReference type="ARBA" id="ARBA00023212"/>
    </source>
</evidence>
<dbReference type="InterPro" id="IPR036961">
    <property type="entry name" value="Kinesin_motor_dom_sf"/>
</dbReference>
<dbReference type="PROSITE" id="PS50067">
    <property type="entry name" value="KINESIN_MOTOR_2"/>
    <property type="match status" value="1"/>
</dbReference>
<evidence type="ECO:0000256" key="6">
    <source>
        <dbReference type="SAM" id="MobiDB-lite"/>
    </source>
</evidence>
<dbReference type="EMBL" id="LVLB01000040">
    <property type="protein sequence ID" value="KYN94437.1"/>
    <property type="molecule type" value="Genomic_DNA"/>
</dbReference>
<dbReference type="Gene3D" id="3.40.850.10">
    <property type="entry name" value="Kinesin motor domain"/>
    <property type="match status" value="1"/>
</dbReference>
<dbReference type="KEGG" id="pgab:PGSY75_0002300"/>
<dbReference type="GeneID" id="29773708"/>
<organism evidence="8 9">
    <name type="scientific">Plasmodium gaboni</name>
    <dbReference type="NCBI Taxonomy" id="647221"/>
    <lineage>
        <taxon>Eukaryota</taxon>
        <taxon>Sar</taxon>
        <taxon>Alveolata</taxon>
        <taxon>Apicomplexa</taxon>
        <taxon>Aconoidasida</taxon>
        <taxon>Haemosporida</taxon>
        <taxon>Plasmodiidae</taxon>
        <taxon>Plasmodium</taxon>
        <taxon>Plasmodium (Laverania)</taxon>
    </lineage>
</organism>
<dbReference type="Pfam" id="PF00225">
    <property type="entry name" value="Kinesin"/>
    <property type="match status" value="1"/>
</dbReference>
<keyword evidence="5" id="KW-0547">Nucleotide-binding</keyword>
<name>A0A151L6E8_9APIC</name>
<dbReference type="GO" id="GO:0090307">
    <property type="term" value="P:mitotic spindle assembly"/>
    <property type="evidence" value="ECO:0007669"/>
    <property type="project" value="TreeGrafter"/>
</dbReference>
<evidence type="ECO:0000256" key="1">
    <source>
        <dbReference type="ARBA" id="ARBA00004245"/>
    </source>
</evidence>
<comment type="similarity">
    <text evidence="5">Belongs to the TRAFAC class myosin-kinesin ATPase superfamily. Kinesin family.</text>
</comment>
<dbReference type="AlphaFoldDB" id="A0A151L6E8"/>
<dbReference type="GO" id="GO:0005524">
    <property type="term" value="F:ATP binding"/>
    <property type="evidence" value="ECO:0007669"/>
    <property type="project" value="UniProtKB-UniRule"/>
</dbReference>
<dbReference type="SUPFAM" id="SSF52540">
    <property type="entry name" value="P-loop containing nucleoside triphosphate hydrolases"/>
    <property type="match status" value="1"/>
</dbReference>
<feature type="compositionally biased region" description="Low complexity" evidence="6">
    <location>
        <begin position="155"/>
        <end position="175"/>
    </location>
</feature>
<comment type="caution">
    <text evidence="8">The sequence shown here is derived from an EMBL/GenBank/DDBJ whole genome shotgun (WGS) entry which is preliminary data.</text>
</comment>
<dbReference type="PANTHER" id="PTHR47970:SF12">
    <property type="entry name" value="KINESIN FAMILY MEMBER 11"/>
    <property type="match status" value="1"/>
</dbReference>
<evidence type="ECO:0000259" key="7">
    <source>
        <dbReference type="PROSITE" id="PS50067"/>
    </source>
</evidence>
<keyword evidence="3 5" id="KW-0505">Motor protein</keyword>
<evidence type="ECO:0000256" key="2">
    <source>
        <dbReference type="ARBA" id="ARBA00022490"/>
    </source>
</evidence>
<dbReference type="GO" id="GO:0051231">
    <property type="term" value="P:spindle elongation"/>
    <property type="evidence" value="ECO:0007669"/>
    <property type="project" value="TreeGrafter"/>
</dbReference>
<keyword evidence="5" id="KW-0067">ATP-binding</keyword>
<evidence type="ECO:0000256" key="3">
    <source>
        <dbReference type="ARBA" id="ARBA00023175"/>
    </source>
</evidence>
<dbReference type="InterPro" id="IPR027417">
    <property type="entry name" value="P-loop_NTPase"/>
</dbReference>
<feature type="domain" description="Kinesin motor" evidence="7">
    <location>
        <begin position="1"/>
        <end position="219"/>
    </location>
</feature>
<proteinExistence type="inferred from homology"/>
<gene>
    <name evidence="8" type="ORF">PGSY75_0002300</name>
</gene>
<keyword evidence="2" id="KW-0963">Cytoplasm</keyword>
<feature type="binding site" evidence="5">
    <location>
        <begin position="29"/>
        <end position="36"/>
    </location>
    <ligand>
        <name>ATP</name>
        <dbReference type="ChEBI" id="CHEBI:30616"/>
    </ligand>
</feature>
<feature type="region of interest" description="Disordered" evidence="6">
    <location>
        <begin position="122"/>
        <end position="175"/>
    </location>
</feature>
<dbReference type="GO" id="GO:0008017">
    <property type="term" value="F:microtubule binding"/>
    <property type="evidence" value="ECO:0007669"/>
    <property type="project" value="InterPro"/>
</dbReference>
<dbReference type="GO" id="GO:0005876">
    <property type="term" value="C:spindle microtubule"/>
    <property type="evidence" value="ECO:0007669"/>
    <property type="project" value="TreeGrafter"/>
</dbReference>
<evidence type="ECO:0000313" key="8">
    <source>
        <dbReference type="EMBL" id="KYN94437.1"/>
    </source>
</evidence>
<accession>A0A151L6E8</accession>
<keyword evidence="4" id="KW-0206">Cytoskeleton</keyword>
<dbReference type="GO" id="GO:0007018">
    <property type="term" value="P:microtubule-based movement"/>
    <property type="evidence" value="ECO:0007669"/>
    <property type="project" value="InterPro"/>
</dbReference>
<dbReference type="GO" id="GO:0072686">
    <property type="term" value="C:mitotic spindle"/>
    <property type="evidence" value="ECO:0007669"/>
    <property type="project" value="TreeGrafter"/>
</dbReference>
<comment type="subcellular location">
    <subcellularLocation>
        <location evidence="1">Cytoplasm</location>
        <location evidence="1">Cytoskeleton</location>
    </subcellularLocation>
</comment>
<evidence type="ECO:0000313" key="9">
    <source>
        <dbReference type="Proteomes" id="UP000076004"/>
    </source>
</evidence>
<evidence type="ECO:0000256" key="5">
    <source>
        <dbReference type="PROSITE-ProRule" id="PRU00283"/>
    </source>
</evidence>
<dbReference type="GO" id="GO:0008574">
    <property type="term" value="F:plus-end-directed microtubule motor activity"/>
    <property type="evidence" value="ECO:0007669"/>
    <property type="project" value="TreeGrafter"/>
</dbReference>
<dbReference type="VEuPathDB" id="PlasmoDB:PGSY75_0002300"/>